<feature type="compositionally biased region" description="Basic and acidic residues" evidence="2">
    <location>
        <begin position="240"/>
        <end position="250"/>
    </location>
</feature>
<dbReference type="Proteomes" id="UP000286317">
    <property type="component" value="Unassembled WGS sequence"/>
</dbReference>
<dbReference type="OrthoDB" id="2414615at2"/>
<feature type="compositionally biased region" description="Basic and acidic residues" evidence="2">
    <location>
        <begin position="338"/>
        <end position="350"/>
    </location>
</feature>
<proteinExistence type="predicted"/>
<name>A0A418ICW9_9STAP</name>
<feature type="region of interest" description="Disordered" evidence="2">
    <location>
        <begin position="334"/>
        <end position="473"/>
    </location>
</feature>
<protein>
    <recommendedName>
        <fullName evidence="6">Smooth muscle caldesmon</fullName>
    </recommendedName>
</protein>
<feature type="transmembrane region" description="Helical" evidence="3">
    <location>
        <begin position="30"/>
        <end position="49"/>
    </location>
</feature>
<evidence type="ECO:0000256" key="3">
    <source>
        <dbReference type="SAM" id="Phobius"/>
    </source>
</evidence>
<feature type="region of interest" description="Disordered" evidence="2">
    <location>
        <begin position="225"/>
        <end position="276"/>
    </location>
</feature>
<feature type="coiled-coil region" evidence="1">
    <location>
        <begin position="71"/>
        <end position="98"/>
    </location>
</feature>
<evidence type="ECO:0000256" key="2">
    <source>
        <dbReference type="SAM" id="MobiDB-lite"/>
    </source>
</evidence>
<evidence type="ECO:0008006" key="6">
    <source>
        <dbReference type="Google" id="ProtNLM"/>
    </source>
</evidence>
<feature type="compositionally biased region" description="Polar residues" evidence="2">
    <location>
        <begin position="226"/>
        <end position="239"/>
    </location>
</feature>
<feature type="compositionally biased region" description="Polar residues" evidence="2">
    <location>
        <begin position="388"/>
        <end position="405"/>
    </location>
</feature>
<comment type="caution">
    <text evidence="4">The sequence shown here is derived from an EMBL/GenBank/DDBJ whole genome shotgun (WGS) entry which is preliminary data.</text>
</comment>
<accession>A0A418ICW9</accession>
<keyword evidence="1" id="KW-0175">Coiled coil</keyword>
<feature type="compositionally biased region" description="Low complexity" evidence="2">
    <location>
        <begin position="427"/>
        <end position="442"/>
    </location>
</feature>
<feature type="compositionally biased region" description="Basic and acidic residues" evidence="2">
    <location>
        <begin position="134"/>
        <end position="157"/>
    </location>
</feature>
<evidence type="ECO:0000256" key="1">
    <source>
        <dbReference type="SAM" id="Coils"/>
    </source>
</evidence>
<dbReference type="EMBL" id="QXUF01000105">
    <property type="protein sequence ID" value="RIM97907.1"/>
    <property type="molecule type" value="Genomic_DNA"/>
</dbReference>
<sequence length="473" mass="51054">MKYYNRDNYERNLESYQVPEYFTKGARNEFVYGFIVGAVIGSALGLVSISKSRSSNKNVPENKEQFKSNIVAQSEQEQQDAENKLAGLKSTIADSQKNNTEVSDKELAAQKVAIQKETSDNELANMSPEAQEQQEAKNENNKDDVVSGDLSTEHIDPDAEPTEDEVSAQQDAIKEETSDNTDAEVTSTADSAKNEGINGKTAAATAGGAIAAGGLASAAQNKKEALNNNSEVSENTSKLINEEDRPKESAKNAPNLVTQEATTESPSYDNDKSEVASSGAVSASDLALAANNKQQAINNNQNIADNTANLLIPESPKQAKHQSVPNLITPNIENAVESTDKVDNSADKNNKKATATEIPKPTAAEQRVTQTHKTVSFKDGIIVHENASRNLSEQSVAQGSTSNTTQKDKKASTESNDGIINHDESQTTSKVANSTKNNSSKNKSSKKTYTKNRTQMNKTEKAESKIDKRTFND</sequence>
<gene>
    <name evidence="4" type="ORF">BU112_12065</name>
</gene>
<feature type="compositionally biased region" description="Polar residues" evidence="2">
    <location>
        <begin position="255"/>
        <end position="268"/>
    </location>
</feature>
<feature type="compositionally biased region" description="Basic and acidic residues" evidence="2">
    <location>
        <begin position="458"/>
        <end position="473"/>
    </location>
</feature>
<keyword evidence="5" id="KW-1185">Reference proteome</keyword>
<keyword evidence="3" id="KW-0812">Transmembrane</keyword>
<evidence type="ECO:0000313" key="4">
    <source>
        <dbReference type="EMBL" id="RIM97907.1"/>
    </source>
</evidence>
<keyword evidence="3" id="KW-1133">Transmembrane helix</keyword>
<dbReference type="RefSeq" id="WP_119605332.1">
    <property type="nucleotide sequence ID" value="NZ_JAWVBH010000001.1"/>
</dbReference>
<dbReference type="AlphaFoldDB" id="A0A418ICW9"/>
<keyword evidence="3" id="KW-0472">Membrane</keyword>
<reference evidence="4 5" key="1">
    <citation type="journal article" date="2016" name="Front. Microbiol.">
        <title>Comprehensive Phylogenetic Analysis of Bovine Non-aureus Staphylococci Species Based on Whole-Genome Sequencing.</title>
        <authorList>
            <person name="Naushad S."/>
            <person name="Barkema H.W."/>
            <person name="Luby C."/>
            <person name="Condas L.A."/>
            <person name="Nobrega D.B."/>
            <person name="Carson D.A."/>
            <person name="De Buck J."/>
        </authorList>
    </citation>
    <scope>NUCLEOTIDE SEQUENCE [LARGE SCALE GENOMIC DNA]</scope>
    <source>
        <strain evidence="4 5">SNUC 4554</strain>
    </source>
</reference>
<organism evidence="4 5">
    <name type="scientific">Staphylococcus shinii</name>
    <dbReference type="NCBI Taxonomy" id="2912228"/>
    <lineage>
        <taxon>Bacteria</taxon>
        <taxon>Bacillati</taxon>
        <taxon>Bacillota</taxon>
        <taxon>Bacilli</taxon>
        <taxon>Bacillales</taxon>
        <taxon>Staphylococcaceae</taxon>
        <taxon>Staphylococcus</taxon>
    </lineage>
</organism>
<evidence type="ECO:0000313" key="5">
    <source>
        <dbReference type="Proteomes" id="UP000286317"/>
    </source>
</evidence>
<feature type="region of interest" description="Disordered" evidence="2">
    <location>
        <begin position="117"/>
        <end position="197"/>
    </location>
</feature>